<feature type="signal peptide" evidence="1">
    <location>
        <begin position="1"/>
        <end position="20"/>
    </location>
</feature>
<comment type="caution">
    <text evidence="3">The sequence shown here is derived from an EMBL/GenBank/DDBJ whole genome shotgun (WGS) entry which is preliminary data.</text>
</comment>
<evidence type="ECO:0000313" key="4">
    <source>
        <dbReference type="Proteomes" id="UP001597201"/>
    </source>
</evidence>
<dbReference type="PANTHER" id="PTHR30383:SF5">
    <property type="entry name" value="SGNH HYDROLASE-TYPE ESTERASE DOMAIN-CONTAINING PROTEIN"/>
    <property type="match status" value="1"/>
</dbReference>
<feature type="chain" id="PRO_5047541346" evidence="1">
    <location>
        <begin position="21"/>
        <end position="222"/>
    </location>
</feature>
<dbReference type="Pfam" id="PF13472">
    <property type="entry name" value="Lipase_GDSL_2"/>
    <property type="match status" value="1"/>
</dbReference>
<dbReference type="Proteomes" id="UP001597201">
    <property type="component" value="Unassembled WGS sequence"/>
</dbReference>
<organism evidence="3 4">
    <name type="scientific">Namhaeicola litoreus</name>
    <dbReference type="NCBI Taxonomy" id="1052145"/>
    <lineage>
        <taxon>Bacteria</taxon>
        <taxon>Pseudomonadati</taxon>
        <taxon>Bacteroidota</taxon>
        <taxon>Flavobacteriia</taxon>
        <taxon>Flavobacteriales</taxon>
        <taxon>Flavobacteriaceae</taxon>
        <taxon>Namhaeicola</taxon>
    </lineage>
</organism>
<dbReference type="EMBL" id="JBHTMY010000003">
    <property type="protein sequence ID" value="MFD1315406.1"/>
    <property type="molecule type" value="Genomic_DNA"/>
</dbReference>
<evidence type="ECO:0000313" key="3">
    <source>
        <dbReference type="EMBL" id="MFD1315406.1"/>
    </source>
</evidence>
<protein>
    <submittedName>
        <fullName evidence="3">GDSL-type esterase/lipase family protein</fullName>
    </submittedName>
</protein>
<dbReference type="Gene3D" id="3.40.50.1110">
    <property type="entry name" value="SGNH hydrolase"/>
    <property type="match status" value="1"/>
</dbReference>
<keyword evidence="1" id="KW-0732">Signal</keyword>
<sequence length="222" mass="25392">MRRLVLLSVLLTLGLQYGFAQDWANLHKFKNDNMKIENKNNRVVFMGNSITEAWQTVHPEFFKENSFVNRGISGQTTPQMLLRFRQDVIELKPELVVILAGINDIAENTGPITLDEILNNIISMTELARANQIEVLLCTVLPANRFQWRPSIKPADKVIELNGKLADYAQRANLIFVNYYDAMVDDQKGLRKEFGEDGVHPNKKGYDVMETVLQKELSQVLE</sequence>
<dbReference type="InterPro" id="IPR051532">
    <property type="entry name" value="Ester_Hydrolysis_Enzymes"/>
</dbReference>
<reference evidence="4" key="1">
    <citation type="journal article" date="2019" name="Int. J. Syst. Evol. Microbiol.">
        <title>The Global Catalogue of Microorganisms (GCM) 10K type strain sequencing project: providing services to taxonomists for standard genome sequencing and annotation.</title>
        <authorList>
            <consortium name="The Broad Institute Genomics Platform"/>
            <consortium name="The Broad Institute Genome Sequencing Center for Infectious Disease"/>
            <person name="Wu L."/>
            <person name="Ma J."/>
        </authorList>
    </citation>
    <scope>NUCLEOTIDE SEQUENCE [LARGE SCALE GENOMIC DNA]</scope>
    <source>
        <strain evidence="4">CCUG 61485</strain>
    </source>
</reference>
<gene>
    <name evidence="3" type="ORF">ACFQ39_07230</name>
</gene>
<keyword evidence="4" id="KW-1185">Reference proteome</keyword>
<dbReference type="SUPFAM" id="SSF52266">
    <property type="entry name" value="SGNH hydrolase"/>
    <property type="match status" value="1"/>
</dbReference>
<dbReference type="InterPro" id="IPR036514">
    <property type="entry name" value="SGNH_hydro_sf"/>
</dbReference>
<accession>A0ABW3Y2H3</accession>
<evidence type="ECO:0000259" key="2">
    <source>
        <dbReference type="Pfam" id="PF13472"/>
    </source>
</evidence>
<name>A0ABW3Y2H3_9FLAO</name>
<dbReference type="RefSeq" id="WP_377177557.1">
    <property type="nucleotide sequence ID" value="NZ_JBHTMY010000003.1"/>
</dbReference>
<dbReference type="PANTHER" id="PTHR30383">
    <property type="entry name" value="THIOESTERASE 1/PROTEASE 1/LYSOPHOSPHOLIPASE L1"/>
    <property type="match status" value="1"/>
</dbReference>
<evidence type="ECO:0000256" key="1">
    <source>
        <dbReference type="SAM" id="SignalP"/>
    </source>
</evidence>
<proteinExistence type="predicted"/>
<feature type="domain" description="SGNH hydrolase-type esterase" evidence="2">
    <location>
        <begin position="45"/>
        <end position="207"/>
    </location>
</feature>
<dbReference type="InterPro" id="IPR013830">
    <property type="entry name" value="SGNH_hydro"/>
</dbReference>